<dbReference type="Proteomes" id="UP000214566">
    <property type="component" value="Unassembled WGS sequence"/>
</dbReference>
<proteinExistence type="predicted"/>
<gene>
    <name evidence="1" type="ORF">THIARS_70440</name>
</gene>
<evidence type="ECO:0000313" key="2">
    <source>
        <dbReference type="Proteomes" id="UP000214566"/>
    </source>
</evidence>
<accession>A0A238D6P1</accession>
<reference evidence="1 2" key="1">
    <citation type="submission" date="2016-06" db="EMBL/GenBank/DDBJ databases">
        <authorList>
            <person name="Kjaerup R.B."/>
            <person name="Dalgaard T.S."/>
            <person name="Juul-Madsen H.R."/>
        </authorList>
    </citation>
    <scope>NUCLEOTIDE SEQUENCE [LARGE SCALE GENOMIC DNA]</scope>
    <source>
        <strain evidence="1 2">DSM 16361</strain>
    </source>
</reference>
<sequence>MNASPNGPVLEMNQHAAWPNALCGAPLEGSSQIARTATGDSCAAATWLLMIRRHRAVRPALP</sequence>
<dbReference type="EMBL" id="FLMQ01000056">
    <property type="protein sequence ID" value="SBP88820.1"/>
    <property type="molecule type" value="Genomic_DNA"/>
</dbReference>
<dbReference type="AlphaFoldDB" id="A0A238D6P1"/>
<keyword evidence="2" id="KW-1185">Reference proteome</keyword>
<evidence type="ECO:0000313" key="1">
    <source>
        <dbReference type="EMBL" id="SBP88820.1"/>
    </source>
</evidence>
<protein>
    <submittedName>
        <fullName evidence="1">Uncharacterized protein</fullName>
    </submittedName>
</protein>
<organism evidence="1 2">
    <name type="scientific">Thiomonas delicata</name>
    <name type="common">Thiomonas cuprina</name>
    <dbReference type="NCBI Taxonomy" id="364030"/>
    <lineage>
        <taxon>Bacteria</taxon>
        <taxon>Pseudomonadati</taxon>
        <taxon>Pseudomonadota</taxon>
        <taxon>Betaproteobacteria</taxon>
        <taxon>Burkholderiales</taxon>
        <taxon>Thiomonas</taxon>
    </lineage>
</organism>
<name>A0A238D6P1_THIDL</name>